<dbReference type="Gene3D" id="3.20.20.70">
    <property type="entry name" value="Aldolase class I"/>
    <property type="match status" value="1"/>
</dbReference>
<accession>A0ABD3I1I9</accession>
<dbReference type="PANTHER" id="PTHR22893">
    <property type="entry name" value="NADH OXIDOREDUCTASE-RELATED"/>
    <property type="match status" value="1"/>
</dbReference>
<keyword evidence="5" id="KW-0560">Oxidoreductase</keyword>
<dbReference type="Proteomes" id="UP001633002">
    <property type="component" value="Unassembled WGS sequence"/>
</dbReference>
<proteinExistence type="inferred from homology"/>
<evidence type="ECO:0000313" key="7">
    <source>
        <dbReference type="EMBL" id="KAL3697111.1"/>
    </source>
</evidence>
<evidence type="ECO:0000256" key="2">
    <source>
        <dbReference type="ARBA" id="ARBA00005979"/>
    </source>
</evidence>
<feature type="domain" description="NADH:flavin oxidoreductase/NADH oxidase N-terminal" evidence="6">
    <location>
        <begin position="67"/>
        <end position="407"/>
    </location>
</feature>
<evidence type="ECO:0000259" key="6">
    <source>
        <dbReference type="Pfam" id="PF00724"/>
    </source>
</evidence>
<keyword evidence="4" id="KW-0288">FMN</keyword>
<organism evidence="7 8">
    <name type="scientific">Riccia sorocarpa</name>
    <dbReference type="NCBI Taxonomy" id="122646"/>
    <lineage>
        <taxon>Eukaryota</taxon>
        <taxon>Viridiplantae</taxon>
        <taxon>Streptophyta</taxon>
        <taxon>Embryophyta</taxon>
        <taxon>Marchantiophyta</taxon>
        <taxon>Marchantiopsida</taxon>
        <taxon>Marchantiidae</taxon>
        <taxon>Marchantiales</taxon>
        <taxon>Ricciaceae</taxon>
        <taxon>Riccia</taxon>
    </lineage>
</organism>
<dbReference type="InterPro" id="IPR013785">
    <property type="entry name" value="Aldolase_TIM"/>
</dbReference>
<dbReference type="InterPro" id="IPR045247">
    <property type="entry name" value="Oye-like"/>
</dbReference>
<evidence type="ECO:0000256" key="5">
    <source>
        <dbReference type="ARBA" id="ARBA00023002"/>
    </source>
</evidence>
<comment type="similarity">
    <text evidence="2">Belongs to the NADH:flavin oxidoreductase/NADH oxidase family.</text>
</comment>
<reference evidence="7 8" key="1">
    <citation type="submission" date="2024-09" db="EMBL/GenBank/DDBJ databases">
        <title>Chromosome-scale assembly of Riccia sorocarpa.</title>
        <authorList>
            <person name="Paukszto L."/>
        </authorList>
    </citation>
    <scope>NUCLEOTIDE SEQUENCE [LARGE SCALE GENOMIC DNA]</scope>
    <source>
        <strain evidence="7">LP-2024</strain>
        <tissue evidence="7">Aerial parts of the thallus</tissue>
    </source>
</reference>
<dbReference type="EMBL" id="JBJQOH010000002">
    <property type="protein sequence ID" value="KAL3697111.1"/>
    <property type="molecule type" value="Genomic_DNA"/>
</dbReference>
<comment type="caution">
    <text evidence="7">The sequence shown here is derived from an EMBL/GenBank/DDBJ whole genome shotgun (WGS) entry which is preliminary data.</text>
</comment>
<dbReference type="PANTHER" id="PTHR22893:SF91">
    <property type="entry name" value="NADPH DEHYDROGENASE 2-RELATED"/>
    <property type="match status" value="1"/>
</dbReference>
<name>A0ABD3I1I9_9MARC</name>
<dbReference type="InterPro" id="IPR001155">
    <property type="entry name" value="OxRdtase_FMN_N"/>
</dbReference>
<dbReference type="AlphaFoldDB" id="A0ABD3I1I9"/>
<dbReference type="Pfam" id="PF00724">
    <property type="entry name" value="Oxidored_FMN"/>
    <property type="match status" value="1"/>
</dbReference>
<evidence type="ECO:0000256" key="3">
    <source>
        <dbReference type="ARBA" id="ARBA00022630"/>
    </source>
</evidence>
<dbReference type="GO" id="GO:0016491">
    <property type="term" value="F:oxidoreductase activity"/>
    <property type="evidence" value="ECO:0007669"/>
    <property type="project" value="UniProtKB-KW"/>
</dbReference>
<comment type="cofactor">
    <cofactor evidence="1">
        <name>FMN</name>
        <dbReference type="ChEBI" id="CHEBI:58210"/>
    </cofactor>
</comment>
<evidence type="ECO:0000313" key="8">
    <source>
        <dbReference type="Proteomes" id="UP001633002"/>
    </source>
</evidence>
<keyword evidence="3" id="KW-0285">Flavoprotein</keyword>
<evidence type="ECO:0000256" key="1">
    <source>
        <dbReference type="ARBA" id="ARBA00001917"/>
    </source>
</evidence>
<dbReference type="SUPFAM" id="SSF51395">
    <property type="entry name" value="FMN-linked oxidoreductases"/>
    <property type="match status" value="1"/>
</dbReference>
<sequence length="441" mass="49617">MFPEKRDSGSAADITTEFVVMKEISGSRREGDGFRLLIRVTLKFGSQEGIRRRIAEMGSLGEESNPLLTPYTMGPFQLSHRVVLAPLTRLRSYGTIPQPHAAVYYSQRTTPGGLLISEGTCISDDSFGCPNVPGIYKPEHVEAWKPIVQAVHDKGGVFFCQLWHLGRASHNEYQPNKAPPVSSTNKRIRVENKCLLPDYSLSEFSVPRALTTEEIPNYVEIYRHAARCAREAGFDGVEIHAANGYLLEQFMKDKVNDRTDKYGNQSLENRCRFTFEVIDAVAEEIGADRVGIRFSPFTTYNDVHTSDPGELGLYLARELNKRVPKLVYVHYVEPRIHGNDDKPDTPEEFSCVPFKEAYSGTFIAAGGFTRESGIEAVATGRADLIAYGRIFISNPDLTRRFELNAPLNRYNRDTFYIPDPVLGYTDYPSLTDEEIKAYQKS</sequence>
<protein>
    <recommendedName>
        <fullName evidence="6">NADH:flavin oxidoreductase/NADH oxidase N-terminal domain-containing protein</fullName>
    </recommendedName>
</protein>
<keyword evidence="8" id="KW-1185">Reference proteome</keyword>
<evidence type="ECO:0000256" key="4">
    <source>
        <dbReference type="ARBA" id="ARBA00022643"/>
    </source>
</evidence>
<gene>
    <name evidence="7" type="ORF">R1sor_011187</name>
</gene>
<dbReference type="FunFam" id="3.20.20.70:FF:000073">
    <property type="entry name" value="12-oxophytodienoate reductase 3"/>
    <property type="match status" value="1"/>
</dbReference>
<dbReference type="CDD" id="cd02933">
    <property type="entry name" value="OYE_like_FMN"/>
    <property type="match status" value="1"/>
</dbReference>